<dbReference type="Pfam" id="PF05635">
    <property type="entry name" value="23S_rRNA_IVP"/>
    <property type="match status" value="1"/>
</dbReference>
<dbReference type="EMBL" id="PETL01000262">
    <property type="protein sequence ID" value="PIV63804.1"/>
    <property type="molecule type" value="Genomic_DNA"/>
</dbReference>
<dbReference type="AlphaFoldDB" id="A0A2M7E7W5"/>
<evidence type="ECO:0008006" key="3">
    <source>
        <dbReference type="Google" id="ProtNLM"/>
    </source>
</evidence>
<dbReference type="PANTHER" id="PTHR38471">
    <property type="entry name" value="FOUR HELIX BUNDLE PROTEIN"/>
    <property type="match status" value="1"/>
</dbReference>
<dbReference type="Gene3D" id="1.20.1440.60">
    <property type="entry name" value="23S rRNA-intervening sequence"/>
    <property type="match status" value="1"/>
</dbReference>
<dbReference type="PANTHER" id="PTHR38471:SF2">
    <property type="entry name" value="FOUR HELIX BUNDLE PROTEIN"/>
    <property type="match status" value="1"/>
</dbReference>
<dbReference type="InterPro" id="IPR036583">
    <property type="entry name" value="23S_rRNA_IVS_sf"/>
</dbReference>
<reference evidence="2" key="1">
    <citation type="submission" date="2017-09" db="EMBL/GenBank/DDBJ databases">
        <title>Depth-based differentiation of microbial function through sediment-hosted aquifers and enrichment of novel symbionts in the deep terrestrial subsurface.</title>
        <authorList>
            <person name="Probst A.J."/>
            <person name="Ladd B."/>
            <person name="Jarett J.K."/>
            <person name="Geller-Mcgrath D.E."/>
            <person name="Sieber C.M.K."/>
            <person name="Emerson J.B."/>
            <person name="Anantharaman K."/>
            <person name="Thomas B.C."/>
            <person name="Malmstrom R."/>
            <person name="Stieglmeier M."/>
            <person name="Klingl A."/>
            <person name="Woyke T."/>
            <person name="Ryan C.M."/>
            <person name="Banfield J.F."/>
        </authorList>
    </citation>
    <scope>NUCLEOTIDE SEQUENCE [LARGE SCALE GENOMIC DNA]</scope>
</reference>
<gene>
    <name evidence="1" type="ORF">COS11_05525</name>
</gene>
<protein>
    <recommendedName>
        <fullName evidence="3">Four helix bundle protein</fullName>
    </recommendedName>
</protein>
<name>A0A2M7E7W5_9BACT</name>
<evidence type="ECO:0000313" key="1">
    <source>
        <dbReference type="EMBL" id="PIV63804.1"/>
    </source>
</evidence>
<dbReference type="InterPro" id="IPR012657">
    <property type="entry name" value="23S_rRNA-intervening_sequence"/>
</dbReference>
<evidence type="ECO:0000313" key="2">
    <source>
        <dbReference type="Proteomes" id="UP000228886"/>
    </source>
</evidence>
<accession>A0A2M7E7W5</accession>
<comment type="caution">
    <text evidence="1">The sequence shown here is derived from an EMBL/GenBank/DDBJ whole genome shotgun (WGS) entry which is preliminary data.</text>
</comment>
<sequence>MQDYRKLQIWQRAMKYTTELYKFSTKMPIDEKYGLTSQLRRAAYSIPLNIAEGAGCNSNA</sequence>
<dbReference type="NCBIfam" id="TIGR02436">
    <property type="entry name" value="four helix bundle protein"/>
    <property type="match status" value="1"/>
</dbReference>
<dbReference type="Proteomes" id="UP000228886">
    <property type="component" value="Unassembled WGS sequence"/>
</dbReference>
<proteinExistence type="predicted"/>
<organism evidence="1 2">
    <name type="scientific">bacterium (Candidatus Ratteibacteria) CG01_land_8_20_14_3_00_40_19</name>
    <dbReference type="NCBI Taxonomy" id="2014290"/>
    <lineage>
        <taxon>Bacteria</taxon>
        <taxon>Candidatus Ratteibacteria</taxon>
    </lineage>
</organism>
<dbReference type="SUPFAM" id="SSF158446">
    <property type="entry name" value="IVS-encoded protein-like"/>
    <property type="match status" value="1"/>
</dbReference>